<evidence type="ECO:0000256" key="4">
    <source>
        <dbReference type="ARBA" id="ARBA00022801"/>
    </source>
</evidence>
<proteinExistence type="inferred from homology"/>
<keyword evidence="13" id="KW-1185">Reference proteome</keyword>
<dbReference type="SUPFAM" id="SSF54001">
    <property type="entry name" value="Cysteine proteinases"/>
    <property type="match status" value="1"/>
</dbReference>
<dbReference type="InterPro" id="IPR000169">
    <property type="entry name" value="Pept_cys_AS"/>
</dbReference>
<dbReference type="SMART" id="SM00645">
    <property type="entry name" value="Pept_C1"/>
    <property type="match status" value="1"/>
</dbReference>
<dbReference type="PRINTS" id="PR00705">
    <property type="entry name" value="PAPAIN"/>
</dbReference>
<keyword evidence="3 10" id="KW-0732">Signal</keyword>
<dbReference type="InterPro" id="IPR038765">
    <property type="entry name" value="Papain-like_cys_pep_sf"/>
</dbReference>
<feature type="chain" id="PRO_5044774397" description="Cathepsin B-like cysteine proteinase" evidence="10">
    <location>
        <begin position="17"/>
        <end position="329"/>
    </location>
</feature>
<feature type="signal peptide" evidence="10">
    <location>
        <begin position="1"/>
        <end position="16"/>
    </location>
</feature>
<dbReference type="CDD" id="cd02620">
    <property type="entry name" value="Peptidase_C1A_CathepsinB"/>
    <property type="match status" value="1"/>
</dbReference>
<comment type="similarity">
    <text evidence="1">Belongs to the peptidase C1 family.</text>
</comment>
<dbReference type="PANTHER" id="PTHR12411">
    <property type="entry name" value="CYSTEINE PROTEASE FAMILY C1-RELATED"/>
    <property type="match status" value="1"/>
</dbReference>
<keyword evidence="2" id="KW-0645">Protease</keyword>
<comment type="caution">
    <text evidence="12">The sequence shown here is derived from an EMBL/GenBank/DDBJ whole genome shotgun (WGS) entry which is preliminary data.</text>
</comment>
<evidence type="ECO:0000256" key="2">
    <source>
        <dbReference type="ARBA" id="ARBA00022670"/>
    </source>
</evidence>
<reference evidence="12 13" key="1">
    <citation type="submission" date="2024-11" db="EMBL/GenBank/DDBJ databases">
        <title>Adaptive evolution of stress response genes in parasites aligns with host niche diversity.</title>
        <authorList>
            <person name="Hahn C."/>
            <person name="Resl P."/>
        </authorList>
    </citation>
    <scope>NUCLEOTIDE SEQUENCE [LARGE SCALE GENOMIC DNA]</scope>
    <source>
        <strain evidence="12">EGGRZ-B1_66</strain>
        <tissue evidence="12">Body</tissue>
    </source>
</reference>
<evidence type="ECO:0000256" key="1">
    <source>
        <dbReference type="ARBA" id="ARBA00008455"/>
    </source>
</evidence>
<evidence type="ECO:0000256" key="6">
    <source>
        <dbReference type="ARBA" id="ARBA00023145"/>
    </source>
</evidence>
<dbReference type="EMBL" id="JBJKFK010000992">
    <property type="protein sequence ID" value="KAL3314462.1"/>
    <property type="molecule type" value="Genomic_DNA"/>
</dbReference>
<evidence type="ECO:0000313" key="12">
    <source>
        <dbReference type="EMBL" id="KAL3314462.1"/>
    </source>
</evidence>
<dbReference type="AlphaFoldDB" id="A0ABD2Q4C3"/>
<dbReference type="InterPro" id="IPR025660">
    <property type="entry name" value="Pept_his_AS"/>
</dbReference>
<protein>
    <recommendedName>
        <fullName evidence="9">Cathepsin B-like cysteine proteinase</fullName>
    </recommendedName>
</protein>
<organism evidence="12 13">
    <name type="scientific">Cichlidogyrus casuarinus</name>
    <dbReference type="NCBI Taxonomy" id="1844966"/>
    <lineage>
        <taxon>Eukaryota</taxon>
        <taxon>Metazoa</taxon>
        <taxon>Spiralia</taxon>
        <taxon>Lophotrochozoa</taxon>
        <taxon>Platyhelminthes</taxon>
        <taxon>Monogenea</taxon>
        <taxon>Monopisthocotylea</taxon>
        <taxon>Dactylogyridea</taxon>
        <taxon>Ancyrocephalidae</taxon>
        <taxon>Cichlidogyrus</taxon>
    </lineage>
</organism>
<dbReference type="GO" id="GO:0006508">
    <property type="term" value="P:proteolysis"/>
    <property type="evidence" value="ECO:0007669"/>
    <property type="project" value="UniProtKB-KW"/>
</dbReference>
<keyword evidence="4" id="KW-0378">Hydrolase</keyword>
<evidence type="ECO:0000256" key="3">
    <source>
        <dbReference type="ARBA" id="ARBA00022729"/>
    </source>
</evidence>
<dbReference type="InterPro" id="IPR000668">
    <property type="entry name" value="Peptidase_C1A_C"/>
</dbReference>
<feature type="domain" description="Peptidase C1A papain C-terminal" evidence="11">
    <location>
        <begin position="79"/>
        <end position="326"/>
    </location>
</feature>
<evidence type="ECO:0000259" key="11">
    <source>
        <dbReference type="SMART" id="SM00645"/>
    </source>
</evidence>
<evidence type="ECO:0000256" key="9">
    <source>
        <dbReference type="ARBA" id="ARBA00073107"/>
    </source>
</evidence>
<evidence type="ECO:0000256" key="10">
    <source>
        <dbReference type="SAM" id="SignalP"/>
    </source>
</evidence>
<name>A0ABD2Q4C3_9PLAT</name>
<dbReference type="PROSITE" id="PS00139">
    <property type="entry name" value="THIOL_PROTEASE_CYS"/>
    <property type="match status" value="1"/>
</dbReference>
<keyword evidence="7" id="KW-1015">Disulfide bond</keyword>
<dbReference type="Pfam" id="PF00112">
    <property type="entry name" value="Peptidase_C1"/>
    <property type="match status" value="1"/>
</dbReference>
<dbReference type="FunFam" id="3.90.70.10:FF:000031">
    <property type="entry name" value="Cathepsin B"/>
    <property type="match status" value="1"/>
</dbReference>
<evidence type="ECO:0000256" key="5">
    <source>
        <dbReference type="ARBA" id="ARBA00022807"/>
    </source>
</evidence>
<evidence type="ECO:0000256" key="7">
    <source>
        <dbReference type="ARBA" id="ARBA00023157"/>
    </source>
</evidence>
<comment type="function">
    <text evidence="8">Thiol protease. Has a role as a digestive enzyme.</text>
</comment>
<keyword evidence="5" id="KW-0788">Thiol protease</keyword>
<gene>
    <name evidence="12" type="ORF">Ciccas_006918</name>
</gene>
<accession>A0ABD2Q4C3</accession>
<dbReference type="Gene3D" id="3.90.70.10">
    <property type="entry name" value="Cysteine proteinases"/>
    <property type="match status" value="1"/>
</dbReference>
<dbReference type="Proteomes" id="UP001626550">
    <property type="component" value="Unassembled WGS sequence"/>
</dbReference>
<evidence type="ECO:0000256" key="8">
    <source>
        <dbReference type="ARBA" id="ARBA00055576"/>
    </source>
</evidence>
<dbReference type="PROSITE" id="PS00639">
    <property type="entry name" value="THIOL_PROTEASE_HIS"/>
    <property type="match status" value="1"/>
</dbReference>
<dbReference type="GO" id="GO:0008234">
    <property type="term" value="F:cysteine-type peptidase activity"/>
    <property type="evidence" value="ECO:0007669"/>
    <property type="project" value="UniProtKB-KW"/>
</dbReference>
<dbReference type="InterPro" id="IPR013128">
    <property type="entry name" value="Peptidase_C1A"/>
</dbReference>
<keyword evidence="6" id="KW-0865">Zymogen</keyword>
<evidence type="ECO:0000313" key="13">
    <source>
        <dbReference type="Proteomes" id="UP001626550"/>
    </source>
</evidence>
<sequence>MIKILFVLVVATAVAASELRSRDIADFVNKQETTWTATVYPRFADIEEAKKYLGVKINPNSPRPQLPVKPATSLKVEDMPKEFDAREKWAQCASIGHIGDQSKCGSCWAYGAATSMTDRICIHNGKTVNVSVADLLSCCVTCGNGCEGGDPYSAFYYWMHEGIVTGGDYGSEQGCWPYPFPPCEHHVVGPRPSCAGDLYPTPKCAQECRDGYGKHYEDDKTFAIKAYEVGNTEQDMMKELMTNGPFEVDFSVYDDFFTYKSGIYRHVTGELDGGHAVRLIGWGEENGVKFWRIANSWNSDWGENGYFRIVRGADECGIEDDGVAGMPKA</sequence>